<reference evidence="3" key="1">
    <citation type="submission" date="2014-03" db="EMBL/GenBank/DDBJ databases">
        <title>The Genome Sequence of Puccinia striiformis f. sp. tritici PST-78.</title>
        <authorList>
            <consortium name="The Broad Institute Genome Sequencing Platform"/>
            <person name="Cuomo C."/>
            <person name="Hulbert S."/>
            <person name="Chen X."/>
            <person name="Walker B."/>
            <person name="Young S.K."/>
            <person name="Zeng Q."/>
            <person name="Gargeya S."/>
            <person name="Fitzgerald M."/>
            <person name="Haas B."/>
            <person name="Abouelleil A."/>
            <person name="Alvarado L."/>
            <person name="Arachchi H.M."/>
            <person name="Berlin A.M."/>
            <person name="Chapman S.B."/>
            <person name="Goldberg J."/>
            <person name="Griggs A."/>
            <person name="Gujja S."/>
            <person name="Hansen M."/>
            <person name="Howarth C."/>
            <person name="Imamovic A."/>
            <person name="Larimer J."/>
            <person name="McCowan C."/>
            <person name="Montmayeur A."/>
            <person name="Murphy C."/>
            <person name="Neiman D."/>
            <person name="Pearson M."/>
            <person name="Priest M."/>
            <person name="Roberts A."/>
            <person name="Saif S."/>
            <person name="Shea T."/>
            <person name="Sisk P."/>
            <person name="Sykes S."/>
            <person name="Wortman J."/>
            <person name="Nusbaum C."/>
            <person name="Birren B."/>
        </authorList>
    </citation>
    <scope>NUCLEOTIDE SEQUENCE [LARGE SCALE GENOMIC DNA]</scope>
    <source>
        <strain evidence="3">race PST-78</strain>
    </source>
</reference>
<feature type="region of interest" description="Disordered" evidence="1">
    <location>
        <begin position="312"/>
        <end position="351"/>
    </location>
</feature>
<evidence type="ECO:0000256" key="1">
    <source>
        <dbReference type="SAM" id="MobiDB-lite"/>
    </source>
</evidence>
<feature type="region of interest" description="Disordered" evidence="1">
    <location>
        <begin position="1"/>
        <end position="58"/>
    </location>
</feature>
<feature type="region of interest" description="Disordered" evidence="1">
    <location>
        <begin position="238"/>
        <end position="264"/>
    </location>
</feature>
<protein>
    <submittedName>
        <fullName evidence="2">Uncharacterized protein</fullName>
    </submittedName>
</protein>
<evidence type="ECO:0000313" key="3">
    <source>
        <dbReference type="Proteomes" id="UP000054564"/>
    </source>
</evidence>
<gene>
    <name evidence="2" type="ORF">PSTG_05786</name>
</gene>
<name>A0A0L0VNP1_9BASI</name>
<feature type="compositionally biased region" description="Polar residues" evidence="1">
    <location>
        <begin position="238"/>
        <end position="255"/>
    </location>
</feature>
<feature type="compositionally biased region" description="Polar residues" evidence="1">
    <location>
        <begin position="1"/>
        <end position="25"/>
    </location>
</feature>
<feature type="compositionally biased region" description="Low complexity" evidence="1">
    <location>
        <begin position="315"/>
        <end position="326"/>
    </location>
</feature>
<feature type="region of interest" description="Disordered" evidence="1">
    <location>
        <begin position="376"/>
        <end position="400"/>
    </location>
</feature>
<organism evidence="2 3">
    <name type="scientific">Puccinia striiformis f. sp. tritici PST-78</name>
    <dbReference type="NCBI Taxonomy" id="1165861"/>
    <lineage>
        <taxon>Eukaryota</taxon>
        <taxon>Fungi</taxon>
        <taxon>Dikarya</taxon>
        <taxon>Basidiomycota</taxon>
        <taxon>Pucciniomycotina</taxon>
        <taxon>Pucciniomycetes</taxon>
        <taxon>Pucciniales</taxon>
        <taxon>Pucciniaceae</taxon>
        <taxon>Puccinia</taxon>
    </lineage>
</organism>
<proteinExistence type="predicted"/>
<dbReference type="EMBL" id="AJIL01000033">
    <property type="protein sequence ID" value="KNF00894.1"/>
    <property type="molecule type" value="Genomic_DNA"/>
</dbReference>
<feature type="compositionally biased region" description="Low complexity" evidence="1">
    <location>
        <begin position="386"/>
        <end position="400"/>
    </location>
</feature>
<evidence type="ECO:0000313" key="2">
    <source>
        <dbReference type="EMBL" id="KNF00894.1"/>
    </source>
</evidence>
<dbReference type="Proteomes" id="UP000054564">
    <property type="component" value="Unassembled WGS sequence"/>
</dbReference>
<comment type="caution">
    <text evidence="2">The sequence shown here is derived from an EMBL/GenBank/DDBJ whole genome shotgun (WGS) entry which is preliminary data.</text>
</comment>
<dbReference type="AlphaFoldDB" id="A0A0L0VNP1"/>
<keyword evidence="3" id="KW-1185">Reference proteome</keyword>
<feature type="region of interest" description="Disordered" evidence="1">
    <location>
        <begin position="110"/>
        <end position="129"/>
    </location>
</feature>
<sequence>MDGTSPPNKDNENSTSSRSTQSALPLQSAFAELERSLPPLPDLERTHTQQDPIDLNMGVSPREVNPLATSLALASSASTPVPAYINRLEWNRPQSTAPPLIPLPIVPNQPTTPATNSAPPEIPTENRPEGTAEIPYVPPSELAKAMLDNQWYLFERARESQNIPLMRTALEQAISTQDLLTNLIGREQMLQVSEGWSARVEMDYLETSHRSNTNPPGQTLVPTQAEPMVLSTPHLPTANQQYLRPTPALNNQAPTYRTRRPTPDITYLGRTHSVTCEPLPPPPPPLIPPPTTHQAHQNQHVALRPTMHPQTYINQAPQPHFDQPQFHHQHHHPYAPRPQHNGGGRGRGWRRADPTVTMVRMGQSFERVERVLGRMNRLRGRGRGGRNPPYQQYQNQNQHQ</sequence>
<accession>A0A0L0VNP1</accession>